<dbReference type="Proteomes" id="UP000037020">
    <property type="component" value="Unassembled WGS sequence"/>
</dbReference>
<reference evidence="1 2" key="1">
    <citation type="submission" date="2015-07" db="EMBL/GenBank/DDBJ databases">
        <authorList>
            <person name="Ju K.-S."/>
            <person name="Doroghazi J.R."/>
            <person name="Metcalf W.W."/>
        </authorList>
    </citation>
    <scope>NUCLEOTIDE SEQUENCE [LARGE SCALE GENOMIC DNA]</scope>
    <source>
        <strain evidence="1 2">NRRL B-3589</strain>
    </source>
</reference>
<proteinExistence type="predicted"/>
<dbReference type="EMBL" id="LGUT01003574">
    <property type="protein sequence ID" value="KOG85207.1"/>
    <property type="molecule type" value="Genomic_DNA"/>
</dbReference>
<sequence length="71" mass="8394">MNDDLWDRLPRDVRDEVDRLIEGGRNIHAIVLMRERGGDPMPGIHECVDLLEQRCVRLRLVVDDRHHRANE</sequence>
<evidence type="ECO:0000313" key="2">
    <source>
        <dbReference type="Proteomes" id="UP000037020"/>
    </source>
</evidence>
<accession>A0ABR5IVP0</accession>
<evidence type="ECO:0000313" key="1">
    <source>
        <dbReference type="EMBL" id="KOG85207.1"/>
    </source>
</evidence>
<name>A0ABR5IVP0_9ACTN</name>
<gene>
    <name evidence="1" type="ORF">ADK38_37955</name>
</gene>
<keyword evidence="2" id="KW-1185">Reference proteome</keyword>
<organism evidence="1 2">
    <name type="scientific">Streptomyces varsoviensis</name>
    <dbReference type="NCBI Taxonomy" id="67373"/>
    <lineage>
        <taxon>Bacteria</taxon>
        <taxon>Bacillati</taxon>
        <taxon>Actinomycetota</taxon>
        <taxon>Actinomycetes</taxon>
        <taxon>Kitasatosporales</taxon>
        <taxon>Streptomycetaceae</taxon>
        <taxon>Streptomyces</taxon>
    </lineage>
</organism>
<dbReference type="RefSeq" id="WP_030885179.1">
    <property type="nucleotide sequence ID" value="NZ_JBIRHZ010000014.1"/>
</dbReference>
<protein>
    <submittedName>
        <fullName evidence="1">Uncharacterized protein</fullName>
    </submittedName>
</protein>
<comment type="caution">
    <text evidence="1">The sequence shown here is derived from an EMBL/GenBank/DDBJ whole genome shotgun (WGS) entry which is preliminary data.</text>
</comment>